<dbReference type="EMBL" id="JACJQY010000006">
    <property type="protein sequence ID" value="MBD2316315.1"/>
    <property type="molecule type" value="Genomic_DNA"/>
</dbReference>
<dbReference type="Proteomes" id="UP000618445">
    <property type="component" value="Unassembled WGS sequence"/>
</dbReference>
<dbReference type="RefSeq" id="WP_190577054.1">
    <property type="nucleotide sequence ID" value="NZ_CAWPQU010000056.1"/>
</dbReference>
<accession>A0ABR8C7H6</accession>
<sequence length="1046" mass="117365">MKSTTLDLHSFSDLVYREWIDGSAISPELFTANVEIIADEIIESGGEVNYPIHEALNWNPAKWRTVWQSGKQQRPELFGALIHSWNPILGKSEVFQVKLSNPLIDQKKGKPRKYENPAKRGQVGGFALVPNSIWQKVADRYGLEVDFSALPDSVNFWSWVAAHPEIPIFICEGMKKACCLLSQGYVAIALSGITMGRIQGADGKLALQPYLAKFAIPKRQVCFCFDAETKEKTKHDVFLATVKTGKLFADADCLVKVLELPLLEGTDKTGVDDFIVERGIDAFHQVYLAAISLNTYTWEHQQDCQLTFKPFKSLSMNVMFQLDRYEIPDYIPKTGIVALQSAKGTGKTKAIAAIVAGTDKLALLGHRVSLVRNLCKVMNADFKGDLDMADGQFITDSAYSARVGACVDSLLAFDPRQFVDCDLVIDEVEQVLRHLISGSTCNKDGKRSALLARLHILVKVARRVIVADADLSDISLNYLQALRGDGSDVFLIKNEYQTEGYPARFIVANNDVPIIQELLADVTKGHRVFVATDSKSSSKAIAKLVEKIRAIRPKIRVLLFNSDTSGGRHETDFMSNINKRVFNYDVIIATPSMSTGVSIEVKRFHKVYGLFYGTVTDADASQALSRVRDNVPRTVWCAERGINFCKIDRSSSPIHLKNTLRNRWDREVSLIRAGLGDSLLPIVDHASLDNPHIDLWASVEARTNAAMWALRDYLLERLVFEGNQVTVVMIGNDDSGKSIKEALAQTRQERYQAVSRAKILSPSEQKKLISNESQSYQDLLDLEKTAIAKFYCLDQVSPELVEYDRDGQRRSEILKLEALFQSDLVIESDVRAFTRQAKFGMGIFLPDQPCHELGRYIRSGLGLKELLNPDVQYTDADLEDLGSLCRQFATDIKRYLGFNVPQDATNIWIFRILCNQLGVKICSKRIHGDQGMINVCWLDADAWHQLQAILERRSASRQQVAVTQPVSCDRPPLITNDCEGAIARNGKFAIWTRLIATVTYLRHLLTSDISPYHPLYKLKKQLSVLFFNFQVIFNSKLFLTCSQVIP</sequence>
<feature type="domain" description="DUF3854" evidence="1">
    <location>
        <begin position="156"/>
        <end position="281"/>
    </location>
</feature>
<dbReference type="NCBIfam" id="NF042913">
    <property type="entry name" value="CyRepA1"/>
    <property type="match status" value="1"/>
</dbReference>
<proteinExistence type="predicted"/>
<dbReference type="InterPro" id="IPR049996">
    <property type="entry name" value="Slr7037-like"/>
</dbReference>
<dbReference type="Pfam" id="PF12965">
    <property type="entry name" value="DUF3854"/>
    <property type="match status" value="1"/>
</dbReference>
<keyword evidence="3" id="KW-1185">Reference proteome</keyword>
<dbReference type="SUPFAM" id="SSF52540">
    <property type="entry name" value="P-loop containing nucleoside triphosphate hydrolases"/>
    <property type="match status" value="1"/>
</dbReference>
<name>A0ABR8C7H6_9CYAN</name>
<protein>
    <submittedName>
        <fullName evidence="2">DUF3854 domain-containing protein</fullName>
    </submittedName>
</protein>
<organism evidence="2 3">
    <name type="scientific">Phormidium tenue FACHB-1050</name>
    <dbReference type="NCBI Taxonomy" id="2692857"/>
    <lineage>
        <taxon>Bacteria</taxon>
        <taxon>Bacillati</taxon>
        <taxon>Cyanobacteriota</taxon>
        <taxon>Cyanophyceae</taxon>
        <taxon>Oscillatoriophycideae</taxon>
        <taxon>Oscillatoriales</taxon>
        <taxon>Oscillatoriaceae</taxon>
        <taxon>Phormidium</taxon>
    </lineage>
</organism>
<reference evidence="2 3" key="1">
    <citation type="journal article" date="2020" name="ISME J.">
        <title>Comparative genomics reveals insights into cyanobacterial evolution and habitat adaptation.</title>
        <authorList>
            <person name="Chen M.Y."/>
            <person name="Teng W.K."/>
            <person name="Zhao L."/>
            <person name="Hu C.X."/>
            <person name="Zhou Y.K."/>
            <person name="Han B.P."/>
            <person name="Song L.R."/>
            <person name="Shu W.S."/>
        </authorList>
    </citation>
    <scope>NUCLEOTIDE SEQUENCE [LARGE SCALE GENOMIC DNA]</scope>
    <source>
        <strain evidence="2 3">FACHB-1050</strain>
    </source>
</reference>
<gene>
    <name evidence="2" type="ORF">H6G05_05575</name>
</gene>
<evidence type="ECO:0000313" key="3">
    <source>
        <dbReference type="Proteomes" id="UP000618445"/>
    </source>
</evidence>
<dbReference type="PANTHER" id="PTHR34985">
    <property type="entry name" value="SLR0554 PROTEIN"/>
    <property type="match status" value="1"/>
</dbReference>
<evidence type="ECO:0000259" key="1">
    <source>
        <dbReference type="Pfam" id="PF12965"/>
    </source>
</evidence>
<comment type="caution">
    <text evidence="2">The sequence shown here is derived from an EMBL/GenBank/DDBJ whole genome shotgun (WGS) entry which is preliminary data.</text>
</comment>
<dbReference type="InterPro" id="IPR024385">
    <property type="entry name" value="DUF3854"/>
</dbReference>
<evidence type="ECO:0000313" key="2">
    <source>
        <dbReference type="EMBL" id="MBD2316315.1"/>
    </source>
</evidence>
<dbReference type="PANTHER" id="PTHR34985:SF1">
    <property type="entry name" value="SLR0554 PROTEIN"/>
    <property type="match status" value="1"/>
</dbReference>
<dbReference type="InterPro" id="IPR027417">
    <property type="entry name" value="P-loop_NTPase"/>
</dbReference>